<dbReference type="AlphaFoldDB" id="A0AAV7MQQ0"/>
<feature type="compositionally biased region" description="Polar residues" evidence="1">
    <location>
        <begin position="43"/>
        <end position="60"/>
    </location>
</feature>
<gene>
    <name evidence="2" type="ORF">NDU88_003431</name>
</gene>
<accession>A0AAV7MQQ0</accession>
<comment type="caution">
    <text evidence="2">The sequence shown here is derived from an EMBL/GenBank/DDBJ whole genome shotgun (WGS) entry which is preliminary data.</text>
</comment>
<organism evidence="2 3">
    <name type="scientific">Pleurodeles waltl</name>
    <name type="common">Iberian ribbed newt</name>
    <dbReference type="NCBI Taxonomy" id="8319"/>
    <lineage>
        <taxon>Eukaryota</taxon>
        <taxon>Metazoa</taxon>
        <taxon>Chordata</taxon>
        <taxon>Craniata</taxon>
        <taxon>Vertebrata</taxon>
        <taxon>Euteleostomi</taxon>
        <taxon>Amphibia</taxon>
        <taxon>Batrachia</taxon>
        <taxon>Caudata</taxon>
        <taxon>Salamandroidea</taxon>
        <taxon>Salamandridae</taxon>
        <taxon>Pleurodelinae</taxon>
        <taxon>Pleurodeles</taxon>
    </lineage>
</organism>
<keyword evidence="3" id="KW-1185">Reference proteome</keyword>
<evidence type="ECO:0000256" key="1">
    <source>
        <dbReference type="SAM" id="MobiDB-lite"/>
    </source>
</evidence>
<dbReference type="EMBL" id="JANPWB010000013">
    <property type="protein sequence ID" value="KAJ1106028.1"/>
    <property type="molecule type" value="Genomic_DNA"/>
</dbReference>
<evidence type="ECO:0000313" key="2">
    <source>
        <dbReference type="EMBL" id="KAJ1106028.1"/>
    </source>
</evidence>
<protein>
    <submittedName>
        <fullName evidence="2">Uncharacterized protein</fullName>
    </submittedName>
</protein>
<proteinExistence type="predicted"/>
<dbReference type="Proteomes" id="UP001066276">
    <property type="component" value="Chromosome 9"/>
</dbReference>
<name>A0AAV7MQQ0_PLEWA</name>
<evidence type="ECO:0000313" key="3">
    <source>
        <dbReference type="Proteomes" id="UP001066276"/>
    </source>
</evidence>
<reference evidence="2" key="1">
    <citation type="journal article" date="2022" name="bioRxiv">
        <title>Sequencing and chromosome-scale assembly of the giantPleurodeles waltlgenome.</title>
        <authorList>
            <person name="Brown T."/>
            <person name="Elewa A."/>
            <person name="Iarovenko S."/>
            <person name="Subramanian E."/>
            <person name="Araus A.J."/>
            <person name="Petzold A."/>
            <person name="Susuki M."/>
            <person name="Suzuki K.-i.T."/>
            <person name="Hayashi T."/>
            <person name="Toyoda A."/>
            <person name="Oliveira C."/>
            <person name="Osipova E."/>
            <person name="Leigh N.D."/>
            <person name="Simon A."/>
            <person name="Yun M.H."/>
        </authorList>
    </citation>
    <scope>NUCLEOTIDE SEQUENCE</scope>
    <source>
        <strain evidence="2">20211129_DDA</strain>
        <tissue evidence="2">Liver</tissue>
    </source>
</reference>
<feature type="non-terminal residue" evidence="2">
    <location>
        <position position="75"/>
    </location>
</feature>
<feature type="region of interest" description="Disordered" evidence="1">
    <location>
        <begin position="43"/>
        <end position="62"/>
    </location>
</feature>
<sequence>MGGGVRTSRQMCSLLPIMAQEPELSPFATRWQNHCHREQLRLQRTSRAGGSKATPPQSSGCPCHWERLQEEACAH</sequence>